<keyword evidence="3" id="KW-1185">Reference proteome</keyword>
<protein>
    <submittedName>
        <fullName evidence="2">Uncharacterized protein</fullName>
    </submittedName>
</protein>
<evidence type="ECO:0000313" key="3">
    <source>
        <dbReference type="Proteomes" id="UP000007151"/>
    </source>
</evidence>
<dbReference type="KEGG" id="dpl:KGM_206334"/>
<comment type="caution">
    <text evidence="2">The sequence shown here is derived from an EMBL/GenBank/DDBJ whole genome shotgun (WGS) entry which is preliminary data.</text>
</comment>
<reference evidence="2 3" key="1">
    <citation type="journal article" date="2011" name="Cell">
        <title>The monarch butterfly genome yields insights into long-distance migration.</title>
        <authorList>
            <person name="Zhan S."/>
            <person name="Merlin C."/>
            <person name="Boore J.L."/>
            <person name="Reppert S.M."/>
        </authorList>
    </citation>
    <scope>NUCLEOTIDE SEQUENCE [LARGE SCALE GENOMIC DNA]</scope>
    <source>
        <strain evidence="2">F-2</strain>
    </source>
</reference>
<feature type="compositionally biased region" description="Basic and acidic residues" evidence="1">
    <location>
        <begin position="183"/>
        <end position="192"/>
    </location>
</feature>
<accession>A0A212EH33</accession>
<feature type="compositionally biased region" description="Low complexity" evidence="1">
    <location>
        <begin position="91"/>
        <end position="102"/>
    </location>
</feature>
<gene>
    <name evidence="2" type="ORF">KGM_206334</name>
</gene>
<evidence type="ECO:0000313" key="2">
    <source>
        <dbReference type="EMBL" id="OWR40786.1"/>
    </source>
</evidence>
<dbReference type="AlphaFoldDB" id="A0A212EH33"/>
<sequence>MLFQVTITIIVAHTIAKWPDRENDTLIYIANPIEAKLPGHWLPLSIVKKILGGSSKAVDHTQITSTLSEPETTTTKEESTTETTIHKPVVSSESTITEMESTAPPDVKLTSIIDDITTESSPSDDQSSSPSNTIEPPITSPETPTAVPESSTIPSDTPTTTSEPATEPPSTEAKNKTPRRKKVTDAHDNVNN</sequence>
<dbReference type="InParanoid" id="A0A212EH33"/>
<evidence type="ECO:0000256" key="1">
    <source>
        <dbReference type="SAM" id="MobiDB-lite"/>
    </source>
</evidence>
<name>A0A212EH33_DANPL</name>
<dbReference type="EMBL" id="AGBW02014980">
    <property type="protein sequence ID" value="OWR40786.1"/>
    <property type="molecule type" value="Genomic_DNA"/>
</dbReference>
<organism evidence="2 3">
    <name type="scientific">Danaus plexippus plexippus</name>
    <dbReference type="NCBI Taxonomy" id="278856"/>
    <lineage>
        <taxon>Eukaryota</taxon>
        <taxon>Metazoa</taxon>
        <taxon>Ecdysozoa</taxon>
        <taxon>Arthropoda</taxon>
        <taxon>Hexapoda</taxon>
        <taxon>Insecta</taxon>
        <taxon>Pterygota</taxon>
        <taxon>Neoptera</taxon>
        <taxon>Endopterygota</taxon>
        <taxon>Lepidoptera</taxon>
        <taxon>Glossata</taxon>
        <taxon>Ditrysia</taxon>
        <taxon>Papilionoidea</taxon>
        <taxon>Nymphalidae</taxon>
        <taxon>Danainae</taxon>
        <taxon>Danaini</taxon>
        <taxon>Danaina</taxon>
        <taxon>Danaus</taxon>
        <taxon>Danaus</taxon>
    </lineage>
</organism>
<feature type="compositionally biased region" description="Low complexity" evidence="1">
    <location>
        <begin position="120"/>
        <end position="172"/>
    </location>
</feature>
<feature type="compositionally biased region" description="Low complexity" evidence="1">
    <location>
        <begin position="64"/>
        <end position="73"/>
    </location>
</feature>
<feature type="region of interest" description="Disordered" evidence="1">
    <location>
        <begin position="61"/>
        <end position="192"/>
    </location>
</feature>
<dbReference type="eggNOG" id="ENOG502TCIM">
    <property type="taxonomic scope" value="Eukaryota"/>
</dbReference>
<proteinExistence type="predicted"/>
<dbReference type="Proteomes" id="UP000007151">
    <property type="component" value="Unassembled WGS sequence"/>
</dbReference>